<evidence type="ECO:0000313" key="1">
    <source>
        <dbReference type="EMBL" id="KAH7175363.1"/>
    </source>
</evidence>
<gene>
    <name evidence="1" type="ORF">EDB81DRAFT_750911</name>
</gene>
<dbReference type="OrthoDB" id="1668230at2759"/>
<dbReference type="Proteomes" id="UP000738349">
    <property type="component" value="Unassembled WGS sequence"/>
</dbReference>
<dbReference type="AlphaFoldDB" id="A0A9P9JQI5"/>
<proteinExistence type="predicted"/>
<organism evidence="1 2">
    <name type="scientific">Dactylonectria macrodidyma</name>
    <dbReference type="NCBI Taxonomy" id="307937"/>
    <lineage>
        <taxon>Eukaryota</taxon>
        <taxon>Fungi</taxon>
        <taxon>Dikarya</taxon>
        <taxon>Ascomycota</taxon>
        <taxon>Pezizomycotina</taxon>
        <taxon>Sordariomycetes</taxon>
        <taxon>Hypocreomycetidae</taxon>
        <taxon>Hypocreales</taxon>
        <taxon>Nectriaceae</taxon>
        <taxon>Dactylonectria</taxon>
    </lineage>
</organism>
<protein>
    <submittedName>
        <fullName evidence="1">Uncharacterized protein</fullName>
    </submittedName>
</protein>
<accession>A0A9P9JQI5</accession>
<evidence type="ECO:0000313" key="2">
    <source>
        <dbReference type="Proteomes" id="UP000738349"/>
    </source>
</evidence>
<name>A0A9P9JQI5_9HYPO</name>
<comment type="caution">
    <text evidence="1">The sequence shown here is derived from an EMBL/GenBank/DDBJ whole genome shotgun (WGS) entry which is preliminary data.</text>
</comment>
<reference evidence="1" key="1">
    <citation type="journal article" date="2021" name="Nat. Commun.">
        <title>Genetic determinants of endophytism in the Arabidopsis root mycobiome.</title>
        <authorList>
            <person name="Mesny F."/>
            <person name="Miyauchi S."/>
            <person name="Thiergart T."/>
            <person name="Pickel B."/>
            <person name="Atanasova L."/>
            <person name="Karlsson M."/>
            <person name="Huettel B."/>
            <person name="Barry K.W."/>
            <person name="Haridas S."/>
            <person name="Chen C."/>
            <person name="Bauer D."/>
            <person name="Andreopoulos W."/>
            <person name="Pangilinan J."/>
            <person name="LaButti K."/>
            <person name="Riley R."/>
            <person name="Lipzen A."/>
            <person name="Clum A."/>
            <person name="Drula E."/>
            <person name="Henrissat B."/>
            <person name="Kohler A."/>
            <person name="Grigoriev I.V."/>
            <person name="Martin F.M."/>
            <person name="Hacquard S."/>
        </authorList>
    </citation>
    <scope>NUCLEOTIDE SEQUENCE</scope>
    <source>
        <strain evidence="1">MPI-CAGE-AT-0147</strain>
    </source>
</reference>
<dbReference type="EMBL" id="JAGMUV010000001">
    <property type="protein sequence ID" value="KAH7175363.1"/>
    <property type="molecule type" value="Genomic_DNA"/>
</dbReference>
<sequence>MGPEVVNLIKTRSQWPRLENKYLGQVATKCWAREYKDTQELKAGLAEALSAEGWEIEGDDTLRGFNPIGLIPFKEVYGRYNFGGLEDILPKVYQTVSQEKRLCRVP</sequence>
<keyword evidence="2" id="KW-1185">Reference proteome</keyword>